<evidence type="ECO:0000313" key="3">
    <source>
        <dbReference type="Proteomes" id="UP000326169"/>
    </source>
</evidence>
<feature type="domain" description="Helicase C-terminal" evidence="1">
    <location>
        <begin position="751"/>
        <end position="911"/>
    </location>
</feature>
<dbReference type="Gene3D" id="3.40.50.300">
    <property type="entry name" value="P-loop containing nucleotide triphosphate hydrolases"/>
    <property type="match status" value="1"/>
</dbReference>
<dbReference type="EMBL" id="BIMW01000171">
    <property type="protein sequence ID" value="GCE96045.1"/>
    <property type="molecule type" value="Genomic_DNA"/>
</dbReference>
<sequence>MKVAENFGRLFEVGFNIGILSAISEAEISHNFGDLYSRDLQKLRFPEMLRKIIKDENITDEEAIRNNLEKWGLFLIQKGWLSGLNFFREYLKSLGKDYHKSHHKYEIIYNQCSFSDDNSLNLYPKDKQLQIDQWLSQLKDEFSPPKPKINWDKYSGKGEFFKADTLMLLRYRNKLRILVVDLSIFSVKAIEDLIDLTDKNLDNQRRLLKREINYLKSKSVFVKLRLDTGDSENLDVEFSEDLKRYFTAFKRQDKECVKLIQAASYAYSFYGFLQQFGVVKPDNSTMINVVGYSDRNLSNLSLNPQNPHHWDLLATCANIYQNESKDAEITTARKQVMDLIRRNVAKSFKNGKSFLENLSNISRDRLNIIPPHTEIIDDFSCTLDLRQPHAEAVQKSLNSDYTYIFLTGNPGIGKTTAIVDFLKSHIDEGFLFFYVSPRKQVNLDIIEKFKNSETDNLSDDRLFCVTTNYALLRNNAPSLTVNYLATQHQNEFNIHSVKFLPINHIENTHSSHGSPLVNRFADNRLKPSKNKVPGVLSTLCEAISNLINDNSYNHILAIVATACIQSLRMTNTGKNTLENFEKIFQKAYSKKKNEVDSQKMQSLSKRIKNIFIMIDEITGDNTGVEFLDGIRKIIEKYELTNPEYGFNTKVIVADASIVDSEVITQHLSETSPEPDKIFFRRVSQPDLDSISSKEFEFNRKSAIAINANSYPAKGLTITYKPFIESVQFNQDQLSQTKEKLPETVLSEIFADIDRLIQEPNTGQILVYIQDKIRLKRLIEDIQKQQTFVKNQDYLEVHANLSDTERQEIHQYQNQVKVVFMTSSASRGLSFPKSTHILVEVPRFQVETNLMEIIQVIYRCRGQFWEEGKLQTFDDHQKFLTFYLCDRAVYYGDDSDPNLSIQESLISMLNLLVILKTAIMTRIQGYGQVGRGNFLMIPIGGKSVSASGQSFTGQLSTLIKELYKESKRHPQNTTLTAVYMGLKELLIQCEFWLNSDDYKSSSKSDNISYLKLIPEFNAEFAKYCDPLTGLLDLKTPELAHICGSLILVNISSDLAESYQIRLAKILQSEEEKLLKKMIAIRDSSQYPPSLTASIKGAIDLIYKLQEHHDRTQTLEQQNSWDFQYYAIPLFTFIVGDQIRNYFQSQIPETENDSFRRILSQYVNVLYPCEQVLPIGDRYQEFPFVIFRSYSLEQMRSKVFSDRYLLTSTELNILNLILSQHDN</sequence>
<dbReference type="InterPro" id="IPR027417">
    <property type="entry name" value="P-loop_NTPase"/>
</dbReference>
<dbReference type="Pfam" id="PF00271">
    <property type="entry name" value="Helicase_C"/>
    <property type="match status" value="1"/>
</dbReference>
<organism evidence="2 3">
    <name type="scientific">Limnospira platensis NIES-46</name>
    <dbReference type="NCBI Taxonomy" id="1236695"/>
    <lineage>
        <taxon>Bacteria</taxon>
        <taxon>Bacillati</taxon>
        <taxon>Cyanobacteriota</taxon>
        <taxon>Cyanophyceae</taxon>
        <taxon>Oscillatoriophycideae</taxon>
        <taxon>Oscillatoriales</taxon>
        <taxon>Sirenicapillariaceae</taxon>
        <taxon>Limnospira</taxon>
    </lineage>
</organism>
<gene>
    <name evidence="2" type="ORF">NIES46_41120</name>
</gene>
<dbReference type="PROSITE" id="PS51194">
    <property type="entry name" value="HELICASE_CTER"/>
    <property type="match status" value="1"/>
</dbReference>
<proteinExistence type="predicted"/>
<dbReference type="RefSeq" id="WP_006620250.1">
    <property type="nucleotide sequence ID" value="NZ_BIMW01000171.1"/>
</dbReference>
<dbReference type="InterPro" id="IPR001650">
    <property type="entry name" value="Helicase_C-like"/>
</dbReference>
<reference evidence="2 3" key="1">
    <citation type="journal article" date="2019" name="J Genomics">
        <title>The Draft Genome of a Hydrogen-producing Cyanobacterium, Arthrospira platensis NIES-46.</title>
        <authorList>
            <person name="Suzuki S."/>
            <person name="Yamaguchi H."/>
            <person name="Kawachi M."/>
        </authorList>
    </citation>
    <scope>NUCLEOTIDE SEQUENCE [LARGE SCALE GENOMIC DNA]</scope>
    <source>
        <strain evidence="2 3">NIES-46</strain>
    </source>
</reference>
<name>A0A5M3TC94_LIMPL</name>
<protein>
    <recommendedName>
        <fullName evidence="1">Helicase C-terminal domain-containing protein</fullName>
    </recommendedName>
</protein>
<comment type="caution">
    <text evidence="2">The sequence shown here is derived from an EMBL/GenBank/DDBJ whole genome shotgun (WGS) entry which is preliminary data.</text>
</comment>
<accession>A0A5M3TC94</accession>
<keyword evidence="3" id="KW-1185">Reference proteome</keyword>
<dbReference type="GeneID" id="301684886"/>
<dbReference type="Proteomes" id="UP000326169">
    <property type="component" value="Unassembled WGS sequence"/>
</dbReference>
<evidence type="ECO:0000259" key="1">
    <source>
        <dbReference type="PROSITE" id="PS51194"/>
    </source>
</evidence>
<evidence type="ECO:0000313" key="2">
    <source>
        <dbReference type="EMBL" id="GCE96045.1"/>
    </source>
</evidence>
<dbReference type="SUPFAM" id="SSF52540">
    <property type="entry name" value="P-loop containing nucleoside triphosphate hydrolases"/>
    <property type="match status" value="1"/>
</dbReference>